<gene>
    <name evidence="3" type="ORF">RS130_02710</name>
</gene>
<dbReference type="InterPro" id="IPR007055">
    <property type="entry name" value="BON_dom"/>
</dbReference>
<accession>A0ABU3SSI9</accession>
<comment type="caution">
    <text evidence="3">The sequence shown here is derived from an EMBL/GenBank/DDBJ whole genome shotgun (WGS) entry which is preliminary data.</text>
</comment>
<dbReference type="PROSITE" id="PS50914">
    <property type="entry name" value="BON"/>
    <property type="match status" value="2"/>
</dbReference>
<sequence length="183" mass="19784">MKRTTLSLLIATVISTTSLSVSAENTWKEGAKDAWIDGKAESTLLFNGNLNSFDINTDVKNGTVILTGKVDTSVDKALAEELVASLDGVTDVENNLTIVSADRDNEDSEVMQDLKDSKVETVVKTRLLFESEVSGMDIEVEVNKGVVTLMGKVDSDSERELALAIAENTDDVTQVVDKLQLES</sequence>
<feature type="chain" id="PRO_5045569263" evidence="1">
    <location>
        <begin position="24"/>
        <end position="183"/>
    </location>
</feature>
<dbReference type="Proteomes" id="UP001247805">
    <property type="component" value="Unassembled WGS sequence"/>
</dbReference>
<dbReference type="PANTHER" id="PTHR34606:SF15">
    <property type="entry name" value="BON DOMAIN-CONTAINING PROTEIN"/>
    <property type="match status" value="1"/>
</dbReference>
<dbReference type="PANTHER" id="PTHR34606">
    <property type="entry name" value="BON DOMAIN-CONTAINING PROTEIN"/>
    <property type="match status" value="1"/>
</dbReference>
<proteinExistence type="predicted"/>
<dbReference type="EMBL" id="JAWDIO010000002">
    <property type="protein sequence ID" value="MDU0352984.1"/>
    <property type="molecule type" value="Genomic_DNA"/>
</dbReference>
<reference evidence="3 4" key="1">
    <citation type="submission" date="2023-10" db="EMBL/GenBank/DDBJ databases">
        <title>Glaciecola aquimarina strain GGW-M5 nov., isolated from a coastal seawater.</title>
        <authorList>
            <person name="Bayburt H."/>
            <person name="Kim J.M."/>
            <person name="Choi B.J."/>
            <person name="Jeon C.O."/>
        </authorList>
    </citation>
    <scope>NUCLEOTIDE SEQUENCE [LARGE SCALE GENOMIC DNA]</scope>
    <source>
        <strain evidence="3 4">KCTC 32108</strain>
    </source>
</reference>
<feature type="signal peptide" evidence="1">
    <location>
        <begin position="1"/>
        <end position="23"/>
    </location>
</feature>
<name>A0ABU3SSI9_9ALTE</name>
<protein>
    <submittedName>
        <fullName evidence="3">BON domain-containing protein</fullName>
    </submittedName>
</protein>
<keyword evidence="1" id="KW-0732">Signal</keyword>
<feature type="domain" description="BON" evidence="2">
    <location>
        <begin position="115"/>
        <end position="183"/>
    </location>
</feature>
<dbReference type="InterPro" id="IPR051686">
    <property type="entry name" value="Lipoprotein_DolP"/>
</dbReference>
<dbReference type="SMART" id="SM00749">
    <property type="entry name" value="BON"/>
    <property type="match status" value="2"/>
</dbReference>
<keyword evidence="4" id="KW-1185">Reference proteome</keyword>
<organism evidence="3 4">
    <name type="scientific">Paraglaciecola aquimarina</name>
    <dbReference type="NCBI Taxonomy" id="1235557"/>
    <lineage>
        <taxon>Bacteria</taxon>
        <taxon>Pseudomonadati</taxon>
        <taxon>Pseudomonadota</taxon>
        <taxon>Gammaproteobacteria</taxon>
        <taxon>Alteromonadales</taxon>
        <taxon>Alteromonadaceae</taxon>
        <taxon>Paraglaciecola</taxon>
    </lineage>
</organism>
<evidence type="ECO:0000256" key="1">
    <source>
        <dbReference type="SAM" id="SignalP"/>
    </source>
</evidence>
<dbReference type="InterPro" id="IPR014004">
    <property type="entry name" value="Transpt-assoc_nodulatn_dom_bac"/>
</dbReference>
<dbReference type="Pfam" id="PF04972">
    <property type="entry name" value="BON"/>
    <property type="match status" value="2"/>
</dbReference>
<dbReference type="RefSeq" id="WP_316024683.1">
    <property type="nucleotide sequence ID" value="NZ_JAWDIO010000002.1"/>
</dbReference>
<evidence type="ECO:0000313" key="4">
    <source>
        <dbReference type="Proteomes" id="UP001247805"/>
    </source>
</evidence>
<evidence type="ECO:0000259" key="2">
    <source>
        <dbReference type="PROSITE" id="PS50914"/>
    </source>
</evidence>
<evidence type="ECO:0000313" key="3">
    <source>
        <dbReference type="EMBL" id="MDU0352984.1"/>
    </source>
</evidence>
<feature type="domain" description="BON" evidence="2">
    <location>
        <begin position="32"/>
        <end position="100"/>
    </location>
</feature>
<dbReference type="Gene3D" id="3.30.1340.30">
    <property type="match status" value="2"/>
</dbReference>